<evidence type="ECO:0000313" key="3">
    <source>
        <dbReference type="Proteomes" id="UP000326837"/>
    </source>
</evidence>
<dbReference type="PANTHER" id="PTHR31497">
    <property type="entry name" value="AUTOCRINE PROLIFERATION REPRESSOR PROTEIN A"/>
    <property type="match status" value="1"/>
</dbReference>
<protein>
    <recommendedName>
        <fullName evidence="4">PhoP/Q-regulated protein PqaA</fullName>
    </recommendedName>
</protein>
<dbReference type="Gene3D" id="3.40.50.1820">
    <property type="entry name" value="alpha/beta hydrolase"/>
    <property type="match status" value="1"/>
</dbReference>
<keyword evidence="3" id="KW-1185">Reference proteome</keyword>
<proteinExistence type="predicted"/>
<dbReference type="SUPFAM" id="SSF53474">
    <property type="entry name" value="alpha/beta-Hydrolases"/>
    <property type="match status" value="1"/>
</dbReference>
<sequence length="485" mass="53522">MPSKYLLAIALGLLCFAPRAGAGADDAVASSKPSPLLDYVKAADPAFKWEVAKQVDSGATQTTVIKLTSQTWRTPAEVNRTVWEHYLVVVKPAKTTSDKALLIVAGGGNDRPVPEDANPLMKTIAQSTGSVVAELRMVPNQPLIFHGDGVPRIEDNLIGYGWAQFLETGDATWLPRLPMVKSVAAAMDCLQQWSAEHGDKLEKFVVAGASKRGWTTWMIAAVDPRVEAIVPIVIDVLNLRKSMQHHAAAYGFWATAVGNYFKHNIFQRSAHPRMTQLYEIEDPYNYIDRVTIPKYIVNASGDQFFCPDSSQFYYDDLRGEKLLRYVPNSDHSVDASLDAVTSMMAYYQMIVANRPRPTMNWTFEDDGSIRVVSDQPPRAARLWQATNPAARDFRVVSIGKAYTSTELTPEADGSYVARLEAPEKGWSASFVEFEFDSGGSFPLKASTAVRILSDRLPFEGIDMATVPYEPDLLKQQAEDAAASSK</sequence>
<feature type="chain" id="PRO_5024788880" description="PhoP/Q-regulated protein PqaA" evidence="1">
    <location>
        <begin position="23"/>
        <end position="485"/>
    </location>
</feature>
<accession>A0A5K7XLE7</accession>
<dbReference type="Proteomes" id="UP000326837">
    <property type="component" value="Chromosome"/>
</dbReference>
<keyword evidence="1" id="KW-0732">Signal</keyword>
<gene>
    <name evidence="2" type="ORF">PLANPX_3351</name>
</gene>
<feature type="signal peptide" evidence="1">
    <location>
        <begin position="1"/>
        <end position="22"/>
    </location>
</feature>
<dbReference type="Pfam" id="PF10142">
    <property type="entry name" value="PhoPQ_related"/>
    <property type="match status" value="1"/>
</dbReference>
<dbReference type="InterPro" id="IPR029058">
    <property type="entry name" value="AB_hydrolase_fold"/>
</dbReference>
<dbReference type="PANTHER" id="PTHR31497:SF0">
    <property type="entry name" value="AUTOCRINE PROLIFERATION REPRESSOR PROTEIN A"/>
    <property type="match status" value="1"/>
</dbReference>
<evidence type="ECO:0000313" key="2">
    <source>
        <dbReference type="EMBL" id="BBO33739.1"/>
    </source>
</evidence>
<dbReference type="RefSeq" id="WP_172992074.1">
    <property type="nucleotide sequence ID" value="NZ_AP021861.1"/>
</dbReference>
<organism evidence="2 3">
    <name type="scientific">Lacipirellula parvula</name>
    <dbReference type="NCBI Taxonomy" id="2650471"/>
    <lineage>
        <taxon>Bacteria</taxon>
        <taxon>Pseudomonadati</taxon>
        <taxon>Planctomycetota</taxon>
        <taxon>Planctomycetia</taxon>
        <taxon>Pirellulales</taxon>
        <taxon>Lacipirellulaceae</taxon>
        <taxon>Lacipirellula</taxon>
    </lineage>
</organism>
<reference evidence="3" key="1">
    <citation type="submission" date="2019-10" db="EMBL/GenBank/DDBJ databases">
        <title>Lacipirellula parvula gen. nov., sp. nov., representing a lineage of planctomycetes widespread in freshwater anoxic habitats, and description of the family Lacipirellulaceae.</title>
        <authorList>
            <person name="Dedysh S.N."/>
            <person name="Kulichevskaya I.S."/>
            <person name="Beletsky A.V."/>
            <person name="Rakitin A.L."/>
            <person name="Mardanov A.V."/>
            <person name="Ivanova A.A."/>
            <person name="Saltykova V.X."/>
            <person name="Rijpstra W.I.C."/>
            <person name="Sinninghe Damste J.S."/>
            <person name="Ravin N.V."/>
        </authorList>
    </citation>
    <scope>NUCLEOTIDE SEQUENCE [LARGE SCALE GENOMIC DNA]</scope>
    <source>
        <strain evidence="3">PX69</strain>
    </source>
</reference>
<name>A0A5K7XLE7_9BACT</name>
<dbReference type="AlphaFoldDB" id="A0A5K7XLE7"/>
<dbReference type="EMBL" id="AP021861">
    <property type="protein sequence ID" value="BBO33739.1"/>
    <property type="molecule type" value="Genomic_DNA"/>
</dbReference>
<evidence type="ECO:0008006" key="4">
    <source>
        <dbReference type="Google" id="ProtNLM"/>
    </source>
</evidence>
<evidence type="ECO:0000256" key="1">
    <source>
        <dbReference type="SAM" id="SignalP"/>
    </source>
</evidence>
<dbReference type="KEGG" id="lpav:PLANPX_3351"/>
<dbReference type="InterPro" id="IPR009199">
    <property type="entry name" value="PhoPQ-act_pathogen-rel_PqaA"/>
</dbReference>